<comment type="similarity">
    <text evidence="1">Belongs to the SorC transcriptional regulatory family.</text>
</comment>
<dbReference type="PANTHER" id="PTHR34294:SF1">
    <property type="entry name" value="TRANSCRIPTIONAL REGULATOR LSRR"/>
    <property type="match status" value="1"/>
</dbReference>
<feature type="domain" description="Sugar-binding" evidence="5">
    <location>
        <begin position="64"/>
        <end position="313"/>
    </location>
</feature>
<dbReference type="Proteomes" id="UP000288197">
    <property type="component" value="Unassembled WGS sequence"/>
</dbReference>
<dbReference type="GeneID" id="63146867"/>
<dbReference type="Gene3D" id="3.40.50.1360">
    <property type="match status" value="1"/>
</dbReference>
<name>A0A369AWM1_9ENTE</name>
<dbReference type="RefSeq" id="WP_114289996.1">
    <property type="nucleotide sequence ID" value="NZ_JAFLWN010000010.1"/>
</dbReference>
<dbReference type="InterPro" id="IPR051054">
    <property type="entry name" value="SorC_transcr_regulators"/>
</dbReference>
<evidence type="ECO:0000259" key="5">
    <source>
        <dbReference type="Pfam" id="PF04198"/>
    </source>
</evidence>
<evidence type="ECO:0000313" key="7">
    <source>
        <dbReference type="Proteomes" id="UP000288197"/>
    </source>
</evidence>
<reference evidence="6 7" key="1">
    <citation type="submission" date="2017-05" db="EMBL/GenBank/DDBJ databases">
        <title>Vagococcus spp. assemblies.</title>
        <authorList>
            <person name="Gulvik C.A."/>
        </authorList>
    </citation>
    <scope>NUCLEOTIDE SEQUENCE [LARGE SCALE GENOMIC DNA]</scope>
    <source>
        <strain evidence="6 7">NCFB 2497</strain>
    </source>
</reference>
<protein>
    <submittedName>
        <fullName evidence="6">Transcriptional regulator</fullName>
    </submittedName>
</protein>
<dbReference type="Pfam" id="PF04198">
    <property type="entry name" value="Sugar-bind"/>
    <property type="match status" value="1"/>
</dbReference>
<dbReference type="SUPFAM" id="SSF100950">
    <property type="entry name" value="NagB/RpiA/CoA transferase-like"/>
    <property type="match status" value="1"/>
</dbReference>
<comment type="caution">
    <text evidence="6">The sequence shown here is derived from an EMBL/GenBank/DDBJ whole genome shotgun (WGS) entry which is preliminary data.</text>
</comment>
<dbReference type="OrthoDB" id="58802at2"/>
<proteinExistence type="inferred from homology"/>
<evidence type="ECO:0000313" key="6">
    <source>
        <dbReference type="EMBL" id="RSU01087.1"/>
    </source>
</evidence>
<organism evidence="6 7">
    <name type="scientific">Vagococcus fluvialis</name>
    <dbReference type="NCBI Taxonomy" id="2738"/>
    <lineage>
        <taxon>Bacteria</taxon>
        <taxon>Bacillati</taxon>
        <taxon>Bacillota</taxon>
        <taxon>Bacilli</taxon>
        <taxon>Lactobacillales</taxon>
        <taxon>Enterococcaceae</taxon>
        <taxon>Vagococcus</taxon>
    </lineage>
</organism>
<dbReference type="PANTHER" id="PTHR34294">
    <property type="entry name" value="TRANSCRIPTIONAL REGULATOR-RELATED"/>
    <property type="match status" value="1"/>
</dbReference>
<keyword evidence="4" id="KW-0804">Transcription</keyword>
<dbReference type="Gene3D" id="1.10.10.60">
    <property type="entry name" value="Homeodomain-like"/>
    <property type="match status" value="1"/>
</dbReference>
<sequence length="316" mass="35023">MAYSDDMRLLVEIAQMYYEEGAKQVDVAKKFNISRSLVSKYLTKARDLGLVEIIIHDEQLHPYNQLENRLKNTLNLSEVIIISSVGETLLKKKLGHATEKYLTRILTENSIVGISAGTTVKEVATSVTGKINMPNVTFAPMVGGLGTDHTDFQANVICDIFSKQFGAKKVELHVPVVVDSIDAKKVFMEQRYIKENFELVKKADIALVGIGGKPVYSTMTKYYFDEVDEEIINDNSDVIGDICYNFIDSEGELSHTEWNKRALTIDLEDLKKIPNVIAITGGSDKVEAVIAASKSGLINTLVTDANTAKQILKVND</sequence>
<evidence type="ECO:0000256" key="4">
    <source>
        <dbReference type="ARBA" id="ARBA00023163"/>
    </source>
</evidence>
<evidence type="ECO:0000256" key="3">
    <source>
        <dbReference type="ARBA" id="ARBA00023125"/>
    </source>
</evidence>
<gene>
    <name evidence="6" type="ORF">CBF32_09510</name>
</gene>
<keyword evidence="3" id="KW-0238">DNA-binding</keyword>
<keyword evidence="7" id="KW-1185">Reference proteome</keyword>
<dbReference type="InterPro" id="IPR007324">
    <property type="entry name" value="Sugar-bd_dom_put"/>
</dbReference>
<keyword evidence="2" id="KW-0805">Transcription regulation</keyword>
<accession>A0A369AWM1</accession>
<evidence type="ECO:0000256" key="1">
    <source>
        <dbReference type="ARBA" id="ARBA00010466"/>
    </source>
</evidence>
<dbReference type="AlphaFoldDB" id="A0A369AWM1"/>
<dbReference type="GO" id="GO:0003677">
    <property type="term" value="F:DNA binding"/>
    <property type="evidence" value="ECO:0007669"/>
    <property type="project" value="UniProtKB-KW"/>
</dbReference>
<dbReference type="InterPro" id="IPR037171">
    <property type="entry name" value="NagB/RpiA_transferase-like"/>
</dbReference>
<dbReference type="EMBL" id="NGJX01000009">
    <property type="protein sequence ID" value="RSU01087.1"/>
    <property type="molecule type" value="Genomic_DNA"/>
</dbReference>
<evidence type="ECO:0000256" key="2">
    <source>
        <dbReference type="ARBA" id="ARBA00023015"/>
    </source>
</evidence>
<dbReference type="GO" id="GO:0030246">
    <property type="term" value="F:carbohydrate binding"/>
    <property type="evidence" value="ECO:0007669"/>
    <property type="project" value="InterPro"/>
</dbReference>